<keyword evidence="8" id="KW-1185">Reference proteome</keyword>
<keyword evidence="3" id="KW-0328">Glycosyltransferase</keyword>
<dbReference type="InterPro" id="IPR040911">
    <property type="entry name" value="Exostosin_GT47"/>
</dbReference>
<comment type="subcellular location">
    <subcellularLocation>
        <location evidence="1">Golgi apparatus membrane</location>
        <topology evidence="1">Single-pass type II membrane protein</topology>
    </subcellularLocation>
</comment>
<comment type="similarity">
    <text evidence="2">Belongs to the glycosyltransferase 47 family.</text>
</comment>
<accession>A0A5J9WD09</accession>
<keyword evidence="3" id="KW-0808">Transferase</keyword>
<evidence type="ECO:0000256" key="1">
    <source>
        <dbReference type="ARBA" id="ARBA00004323"/>
    </source>
</evidence>
<dbReference type="EMBL" id="RWGY01000004">
    <property type="protein sequence ID" value="TVU45795.1"/>
    <property type="molecule type" value="Genomic_DNA"/>
</dbReference>
<protein>
    <recommendedName>
        <fullName evidence="6">Exostosin GT47 domain-containing protein</fullName>
    </recommendedName>
</protein>
<dbReference type="GO" id="GO:0016757">
    <property type="term" value="F:glycosyltransferase activity"/>
    <property type="evidence" value="ECO:0007669"/>
    <property type="project" value="UniProtKB-KW"/>
</dbReference>
<dbReference type="OrthoDB" id="1924787at2759"/>
<evidence type="ECO:0000256" key="2">
    <source>
        <dbReference type="ARBA" id="ARBA00010271"/>
    </source>
</evidence>
<keyword evidence="4" id="KW-0812">Transmembrane</keyword>
<dbReference type="PANTHER" id="PTHR11062">
    <property type="entry name" value="EXOSTOSIN HEPARAN SULFATE GLYCOSYLTRANSFERASE -RELATED"/>
    <property type="match status" value="1"/>
</dbReference>
<gene>
    <name evidence="7" type="ORF">EJB05_05297</name>
</gene>
<feature type="non-terminal residue" evidence="7">
    <location>
        <position position="1"/>
    </location>
</feature>
<evidence type="ECO:0000256" key="3">
    <source>
        <dbReference type="ARBA" id="ARBA00022676"/>
    </source>
</evidence>
<comment type="caution">
    <text evidence="7">The sequence shown here is derived from an EMBL/GenBank/DDBJ whole genome shotgun (WGS) entry which is preliminary data.</text>
</comment>
<evidence type="ECO:0000313" key="7">
    <source>
        <dbReference type="EMBL" id="TVU45795.1"/>
    </source>
</evidence>
<keyword evidence="5" id="KW-0333">Golgi apparatus</keyword>
<dbReference type="Gramene" id="TVU45795">
    <property type="protein sequence ID" value="TVU45795"/>
    <property type="gene ID" value="EJB05_05297"/>
</dbReference>
<dbReference type="Proteomes" id="UP000324897">
    <property type="component" value="Chromosome 5"/>
</dbReference>
<dbReference type="GO" id="GO:0000139">
    <property type="term" value="C:Golgi membrane"/>
    <property type="evidence" value="ECO:0007669"/>
    <property type="project" value="UniProtKB-SubCell"/>
</dbReference>
<dbReference type="InterPro" id="IPR004263">
    <property type="entry name" value="Exostosin"/>
</dbReference>
<feature type="domain" description="Exostosin GT47" evidence="6">
    <location>
        <begin position="51"/>
        <end position="121"/>
    </location>
</feature>
<evidence type="ECO:0000313" key="8">
    <source>
        <dbReference type="Proteomes" id="UP000324897"/>
    </source>
</evidence>
<organism evidence="7 8">
    <name type="scientific">Eragrostis curvula</name>
    <name type="common">weeping love grass</name>
    <dbReference type="NCBI Taxonomy" id="38414"/>
    <lineage>
        <taxon>Eukaryota</taxon>
        <taxon>Viridiplantae</taxon>
        <taxon>Streptophyta</taxon>
        <taxon>Embryophyta</taxon>
        <taxon>Tracheophyta</taxon>
        <taxon>Spermatophyta</taxon>
        <taxon>Magnoliopsida</taxon>
        <taxon>Liliopsida</taxon>
        <taxon>Poales</taxon>
        <taxon>Poaceae</taxon>
        <taxon>PACMAD clade</taxon>
        <taxon>Chloridoideae</taxon>
        <taxon>Eragrostideae</taxon>
        <taxon>Eragrostidinae</taxon>
        <taxon>Eragrostis</taxon>
    </lineage>
</organism>
<dbReference type="PANTHER" id="PTHR11062:SF117">
    <property type="entry name" value="XYLOGLUCAN-SPECIFIC GALACTURONOSYLTRANSFERASE 1"/>
    <property type="match status" value="1"/>
</dbReference>
<dbReference type="AlphaFoldDB" id="A0A5J9WD09"/>
<evidence type="ECO:0000256" key="4">
    <source>
        <dbReference type="ARBA" id="ARBA00022968"/>
    </source>
</evidence>
<keyword evidence="4" id="KW-0735">Signal-anchor</keyword>
<evidence type="ECO:0000259" key="6">
    <source>
        <dbReference type="Pfam" id="PF03016"/>
    </source>
</evidence>
<dbReference type="Pfam" id="PF03016">
    <property type="entry name" value="Exostosin_GT47"/>
    <property type="match status" value="1"/>
</dbReference>
<name>A0A5J9WD09_9POAL</name>
<evidence type="ECO:0000256" key="5">
    <source>
        <dbReference type="ARBA" id="ARBA00023034"/>
    </source>
</evidence>
<reference evidence="7 8" key="1">
    <citation type="journal article" date="2019" name="Sci. Rep.">
        <title>A high-quality genome of Eragrostis curvula grass provides insights into Poaceae evolution and supports new strategies to enhance forage quality.</title>
        <authorList>
            <person name="Carballo J."/>
            <person name="Santos B.A.C.M."/>
            <person name="Zappacosta D."/>
            <person name="Garbus I."/>
            <person name="Selva J.P."/>
            <person name="Gallo C.A."/>
            <person name="Diaz A."/>
            <person name="Albertini E."/>
            <person name="Caccamo M."/>
            <person name="Echenique V."/>
        </authorList>
    </citation>
    <scope>NUCLEOTIDE SEQUENCE [LARGE SCALE GENOMIC DNA]</scope>
    <source>
        <strain evidence="8">cv. Victoria</strain>
        <tissue evidence="7">Leaf</tissue>
    </source>
</reference>
<proteinExistence type="inferred from homology"/>
<sequence length="207" mass="22842">MATAASVHPLFASSSTAKLIPHDPLSILLGSTTEPRRCSSLARPPRCLAVRRCSLTGLKSAAFCLQPPGDSYTRRSAFDAMLAGCVPVFFHPGSAYTQYAWHLPRDHAAYSVFVPGDAVRNGSVTVEDVLRRFPREQVAAMREHVVRLIPRIVYRDPRASSAGGGFRDAVDVAVDGVIDRVDRIKRGLPPREDDDAAHRWDAYFDRR</sequence>